<dbReference type="InterPro" id="IPR046670">
    <property type="entry name" value="DUF6540"/>
</dbReference>
<dbReference type="EMBL" id="QGMK01000043">
    <property type="protein sequence ID" value="TVY84939.1"/>
    <property type="molecule type" value="Genomic_DNA"/>
</dbReference>
<dbReference type="Pfam" id="PF20174">
    <property type="entry name" value="DUF6540"/>
    <property type="match status" value="1"/>
</dbReference>
<dbReference type="Proteomes" id="UP000469558">
    <property type="component" value="Unassembled WGS sequence"/>
</dbReference>
<comment type="caution">
    <text evidence="3">The sequence shown here is derived from an EMBL/GenBank/DDBJ whole genome shotgun (WGS) entry which is preliminary data.</text>
</comment>
<protein>
    <submittedName>
        <fullName evidence="3">Uncharacterized protein</fullName>
    </submittedName>
</protein>
<evidence type="ECO:0000313" key="4">
    <source>
        <dbReference type="Proteomes" id="UP000469558"/>
    </source>
</evidence>
<keyword evidence="2" id="KW-1133">Transmembrane helix</keyword>
<gene>
    <name evidence="3" type="ORF">LSUE1_G001440</name>
</gene>
<proteinExistence type="predicted"/>
<feature type="region of interest" description="Disordered" evidence="1">
    <location>
        <begin position="216"/>
        <end position="240"/>
    </location>
</feature>
<dbReference type="OrthoDB" id="3016366at2759"/>
<keyword evidence="2" id="KW-0812">Transmembrane</keyword>
<keyword evidence="4" id="KW-1185">Reference proteome</keyword>
<feature type="compositionally biased region" description="Polar residues" evidence="1">
    <location>
        <begin position="218"/>
        <end position="234"/>
    </location>
</feature>
<name>A0A8T9CGE6_9HELO</name>
<reference evidence="3 4" key="1">
    <citation type="submission" date="2018-05" db="EMBL/GenBank/DDBJ databases">
        <title>Genome sequencing and assembly of the regulated plant pathogen Lachnellula willkommii and related sister species for the development of diagnostic species identification markers.</title>
        <authorList>
            <person name="Giroux E."/>
            <person name="Bilodeau G."/>
        </authorList>
    </citation>
    <scope>NUCLEOTIDE SEQUENCE [LARGE SCALE GENOMIC DNA]</scope>
    <source>
        <strain evidence="3 4">CBS 268.59</strain>
    </source>
</reference>
<feature type="transmembrane region" description="Helical" evidence="2">
    <location>
        <begin position="12"/>
        <end position="36"/>
    </location>
</feature>
<accession>A0A8T9CGE6</accession>
<evidence type="ECO:0000256" key="1">
    <source>
        <dbReference type="SAM" id="MobiDB-lite"/>
    </source>
</evidence>
<evidence type="ECO:0000313" key="3">
    <source>
        <dbReference type="EMBL" id="TVY84939.1"/>
    </source>
</evidence>
<evidence type="ECO:0000256" key="2">
    <source>
        <dbReference type="SAM" id="Phobius"/>
    </source>
</evidence>
<dbReference type="AlphaFoldDB" id="A0A8T9CGE6"/>
<sequence>MYRATSKNVPLHPLTTVCFPSFIFLYASTFLVLSILSFQFRSAYILLNFWSRSPDICVDLFELIPSYSKFPLEIFVMDSYEDGCMYIILTPLDATRHRYHWGIYVSVSDTYGMLYHVTNSSGQWVFEEHMTENVISSRSIVAALQIGSGIQNDTADTAHRIMAAVPVISDGSHDSKWGEDFTCRVWVLEAVERLRQQRLVANEEAREVQDDAFRLARSATSTGQKKMGQSSGVRRQTHRG</sequence>
<organism evidence="3 4">
    <name type="scientific">Lachnellula suecica</name>
    <dbReference type="NCBI Taxonomy" id="602035"/>
    <lineage>
        <taxon>Eukaryota</taxon>
        <taxon>Fungi</taxon>
        <taxon>Dikarya</taxon>
        <taxon>Ascomycota</taxon>
        <taxon>Pezizomycotina</taxon>
        <taxon>Leotiomycetes</taxon>
        <taxon>Helotiales</taxon>
        <taxon>Lachnaceae</taxon>
        <taxon>Lachnellula</taxon>
    </lineage>
</organism>
<keyword evidence="2" id="KW-0472">Membrane</keyword>